<keyword evidence="3" id="KW-1185">Reference proteome</keyword>
<dbReference type="RefSeq" id="WP_221285274.1">
    <property type="nucleotide sequence ID" value="NZ_JACHFD010000028.1"/>
</dbReference>
<protein>
    <recommendedName>
        <fullName evidence="4">Caspase domain protein</fullName>
    </recommendedName>
</protein>
<dbReference type="Proteomes" id="UP000557717">
    <property type="component" value="Unassembled WGS sequence"/>
</dbReference>
<accession>A0A840VDC9</accession>
<reference evidence="2 3" key="1">
    <citation type="submission" date="2020-08" db="EMBL/GenBank/DDBJ databases">
        <title>Genomic Encyclopedia of Type Strains, Phase IV (KMG-IV): sequencing the most valuable type-strain genomes for metagenomic binning, comparative biology and taxonomic classification.</title>
        <authorList>
            <person name="Goeker M."/>
        </authorList>
    </citation>
    <scope>NUCLEOTIDE SEQUENCE [LARGE SCALE GENOMIC DNA]</scope>
    <source>
        <strain evidence="2 3">YC6886</strain>
    </source>
</reference>
<gene>
    <name evidence="2" type="ORF">HNR46_003775</name>
</gene>
<dbReference type="AlphaFoldDB" id="A0A840VDC9"/>
<evidence type="ECO:0000313" key="3">
    <source>
        <dbReference type="Proteomes" id="UP000557717"/>
    </source>
</evidence>
<feature type="signal peptide" evidence="1">
    <location>
        <begin position="1"/>
        <end position="21"/>
    </location>
</feature>
<sequence length="743" mass="81056">MKRLPLLLSFCPIACLAVALAEPQCRVDSLGRFEVTTEFPAGTRHASLEYTDDLSSGSWRKMMASPTGTRAGRVTFRLPRSSERGFARVVVSTDDDLPDTELDDSDLVTVRYGAPIAEGMKIAFLQEAAVQMRGASELSPAEYVDQLVEWAEGMPEIDSAELSPVAGDITVRFKDGDFCVLMNDARGYDAPQRLAPLAEGVPTPAAGRRGKSVAVGSLPGTRRAITAFSLESTFPNSAPTLCGWLQSRGYDSTDFPSTTVQQVMQWSGPGNPLGVLFWHAHGCSYKKEDGSEGIGIITRELTGITHPVYGEMRESGELMLAIDKNQELPYYGITSKFIRSRMRFAPHSVVMIDACCGGHPDLGEAFLAAGVGTYVSWDWLSGPDSGTPCLKIFDRLLGTNAEPPISMPKERSFALGTVQGWMALFGYDVDPSPPFQKQERPNAKLLWYHHPSQPGHILVPSIMRVLAEARSDAEPFSKYLIEGDFGPDPGSTRRKVTWGGQTMSVLRWDPLDGIVIRIPDHPPVGEIQVEMAKDYEVFSNKVPISEWQVPFEYSVHGEGSLGASMNLQVKFRGDIHGSRGMPEMEPQYLPVVFSNMADCTGTISAGGTWVTSESSSLSWSGGSTLLSEDAGQGEWGVVDQRIFNQGALLVQGGSTLWFGLQASGRFTETERWRDSNGAVHEMVREQHLSLDAAPFLLGQPLSFIPSTGRLSSGNRSVWGDLETAVLSWPAVTPRFAPTEDTIR</sequence>
<dbReference type="EMBL" id="JACHFD010000028">
    <property type="protein sequence ID" value="MBB5353514.1"/>
    <property type="molecule type" value="Genomic_DNA"/>
</dbReference>
<keyword evidence="1" id="KW-0732">Signal</keyword>
<organism evidence="2 3">
    <name type="scientific">Haloferula luteola</name>
    <dbReference type="NCBI Taxonomy" id="595692"/>
    <lineage>
        <taxon>Bacteria</taxon>
        <taxon>Pseudomonadati</taxon>
        <taxon>Verrucomicrobiota</taxon>
        <taxon>Verrucomicrobiia</taxon>
        <taxon>Verrucomicrobiales</taxon>
        <taxon>Verrucomicrobiaceae</taxon>
        <taxon>Haloferula</taxon>
    </lineage>
</organism>
<evidence type="ECO:0000256" key="1">
    <source>
        <dbReference type="SAM" id="SignalP"/>
    </source>
</evidence>
<proteinExistence type="predicted"/>
<comment type="caution">
    <text evidence="2">The sequence shown here is derived from an EMBL/GenBank/DDBJ whole genome shotgun (WGS) entry which is preliminary data.</text>
</comment>
<feature type="chain" id="PRO_5032439747" description="Caspase domain protein" evidence="1">
    <location>
        <begin position="22"/>
        <end position="743"/>
    </location>
</feature>
<evidence type="ECO:0008006" key="4">
    <source>
        <dbReference type="Google" id="ProtNLM"/>
    </source>
</evidence>
<evidence type="ECO:0000313" key="2">
    <source>
        <dbReference type="EMBL" id="MBB5353514.1"/>
    </source>
</evidence>
<name>A0A840VDC9_9BACT</name>